<feature type="compositionally biased region" description="Low complexity" evidence="7">
    <location>
        <begin position="396"/>
        <end position="437"/>
    </location>
</feature>
<evidence type="ECO:0000256" key="4">
    <source>
        <dbReference type="ARBA" id="ARBA00022741"/>
    </source>
</evidence>
<feature type="compositionally biased region" description="Pro residues" evidence="7">
    <location>
        <begin position="444"/>
        <end position="468"/>
    </location>
</feature>
<keyword evidence="4" id="KW-0547">Nucleotide-binding</keyword>
<dbReference type="PANTHER" id="PTHR43289:SF6">
    <property type="entry name" value="SERINE_THREONINE-PROTEIN KINASE NEKL-3"/>
    <property type="match status" value="1"/>
</dbReference>
<gene>
    <name evidence="9" type="ORF">AAFH96_15000</name>
</gene>
<protein>
    <recommendedName>
        <fullName evidence="1">non-specific serine/threonine protein kinase</fullName>
        <ecNumber evidence="1">2.7.11.1</ecNumber>
    </recommendedName>
</protein>
<dbReference type="Pfam" id="PF00069">
    <property type="entry name" value="Pkinase"/>
    <property type="match status" value="1"/>
</dbReference>
<dbReference type="SUPFAM" id="SSF56112">
    <property type="entry name" value="Protein kinase-like (PK-like)"/>
    <property type="match status" value="1"/>
</dbReference>
<evidence type="ECO:0000313" key="10">
    <source>
        <dbReference type="Proteomes" id="UP001582793"/>
    </source>
</evidence>
<name>A0ABV5CQZ0_9ACTN</name>
<dbReference type="Gene3D" id="3.30.200.20">
    <property type="entry name" value="Phosphorylase Kinase, domain 1"/>
    <property type="match status" value="1"/>
</dbReference>
<evidence type="ECO:0000256" key="3">
    <source>
        <dbReference type="ARBA" id="ARBA00022679"/>
    </source>
</evidence>
<keyword evidence="5 9" id="KW-0418">Kinase</keyword>
<keyword evidence="6" id="KW-0067">ATP-binding</keyword>
<feature type="region of interest" description="Disordered" evidence="7">
    <location>
        <begin position="327"/>
        <end position="348"/>
    </location>
</feature>
<keyword evidence="3" id="KW-0808">Transferase</keyword>
<dbReference type="PANTHER" id="PTHR43289">
    <property type="entry name" value="MITOGEN-ACTIVATED PROTEIN KINASE KINASE KINASE 20-RELATED"/>
    <property type="match status" value="1"/>
</dbReference>
<keyword evidence="10" id="KW-1185">Reference proteome</keyword>
<dbReference type="GO" id="GO:0016301">
    <property type="term" value="F:kinase activity"/>
    <property type="evidence" value="ECO:0007669"/>
    <property type="project" value="UniProtKB-KW"/>
</dbReference>
<evidence type="ECO:0000256" key="6">
    <source>
        <dbReference type="ARBA" id="ARBA00022840"/>
    </source>
</evidence>
<dbReference type="RefSeq" id="WP_375734571.1">
    <property type="nucleotide sequence ID" value="NZ_JBCGDC010000036.1"/>
</dbReference>
<dbReference type="CDD" id="cd14014">
    <property type="entry name" value="STKc_PknB_like"/>
    <property type="match status" value="1"/>
</dbReference>
<feature type="domain" description="Protein kinase" evidence="8">
    <location>
        <begin position="12"/>
        <end position="273"/>
    </location>
</feature>
<evidence type="ECO:0000256" key="7">
    <source>
        <dbReference type="SAM" id="MobiDB-lite"/>
    </source>
</evidence>
<reference evidence="9 10" key="1">
    <citation type="submission" date="2024-04" db="EMBL/GenBank/DDBJ databases">
        <title>Polymorphospora sp. isolated from Baiyangdian Lake in Xiong'an New Area.</title>
        <authorList>
            <person name="Zhang X."/>
            <person name="Liu J."/>
        </authorList>
    </citation>
    <scope>NUCLEOTIDE SEQUENCE [LARGE SCALE GENOMIC DNA]</scope>
    <source>
        <strain evidence="9 10">2-325</strain>
    </source>
</reference>
<keyword evidence="2" id="KW-0723">Serine/threonine-protein kinase</keyword>
<comment type="caution">
    <text evidence="9">The sequence shown here is derived from an EMBL/GenBank/DDBJ whole genome shotgun (WGS) entry which is preliminary data.</text>
</comment>
<feature type="compositionally biased region" description="Pro residues" evidence="7">
    <location>
        <begin position="383"/>
        <end position="395"/>
    </location>
</feature>
<evidence type="ECO:0000256" key="2">
    <source>
        <dbReference type="ARBA" id="ARBA00022527"/>
    </source>
</evidence>
<accession>A0ABV5CQZ0</accession>
<dbReference type="PROSITE" id="PS50011">
    <property type="entry name" value="PROTEIN_KINASE_DOM"/>
    <property type="match status" value="1"/>
</dbReference>
<dbReference type="InterPro" id="IPR000719">
    <property type="entry name" value="Prot_kinase_dom"/>
</dbReference>
<proteinExistence type="predicted"/>
<evidence type="ECO:0000259" key="8">
    <source>
        <dbReference type="PROSITE" id="PS50011"/>
    </source>
</evidence>
<dbReference type="EC" id="2.7.11.1" evidence="1"/>
<evidence type="ECO:0000256" key="1">
    <source>
        <dbReference type="ARBA" id="ARBA00012513"/>
    </source>
</evidence>
<dbReference type="InterPro" id="IPR011009">
    <property type="entry name" value="Kinase-like_dom_sf"/>
</dbReference>
<feature type="region of interest" description="Disordered" evidence="7">
    <location>
        <begin position="379"/>
        <end position="488"/>
    </location>
</feature>
<evidence type="ECO:0000313" key="9">
    <source>
        <dbReference type="EMBL" id="MFB6394408.1"/>
    </source>
</evidence>
<organism evidence="9 10">
    <name type="scientific">Polymorphospora lycopeni</name>
    <dbReference type="NCBI Taxonomy" id="3140240"/>
    <lineage>
        <taxon>Bacteria</taxon>
        <taxon>Bacillati</taxon>
        <taxon>Actinomycetota</taxon>
        <taxon>Actinomycetes</taxon>
        <taxon>Micromonosporales</taxon>
        <taxon>Micromonosporaceae</taxon>
        <taxon>Polymorphospora</taxon>
    </lineage>
</organism>
<dbReference type="Gene3D" id="1.10.510.10">
    <property type="entry name" value="Transferase(Phosphotransferase) domain 1"/>
    <property type="match status" value="1"/>
</dbReference>
<dbReference type="Proteomes" id="UP001582793">
    <property type="component" value="Unassembled WGS sequence"/>
</dbReference>
<sequence>MLAPGVVLDQRYRLDAHLATGGMGDVWRATDVLLARTVAVKVLLPALLSDPGFDARFRAEARMLAALQHRGVVAVYDFGEAEIPSGGRAPYLVMEYVDGQSLSVRLTEVGRLGVGETLSVVVQAARALDAAHAAGIVHRDVKPGNLLVHGDGTVTLVDFGVARSTAMTAMTGTNAVLGTALYMAPEQATSKPVSGATDIYALGAVAYHLLAGRPPFDGDNPLQVAVSHLHEDPPPLPADVPAPVAALVEKALAKDPADRFPTAAEFAEAAEQVAATIGDGTAAPAPTATATLPAATAAMAAVDADPDSGERTAPIAAAAVPVRAAGPSTLTDQEPVPVPVAGGPPGGDRRRRTLLGVAAAVLLAGGVLVGVLSFAPDAATPPAEGPTPTATPSPAPSDTAEPSGETEPSSGRTGGSAPTSTGPAPTASASPSASPEPTAEEPSPEPTPPPTSAPTPPPTSAPTPPPTAQPTGGGGDTEAAGITRSGGP</sequence>
<dbReference type="InterPro" id="IPR008271">
    <property type="entry name" value="Ser/Thr_kinase_AS"/>
</dbReference>
<evidence type="ECO:0000256" key="5">
    <source>
        <dbReference type="ARBA" id="ARBA00022777"/>
    </source>
</evidence>
<dbReference type="EMBL" id="JBCGDC010000036">
    <property type="protein sequence ID" value="MFB6394408.1"/>
    <property type="molecule type" value="Genomic_DNA"/>
</dbReference>
<dbReference type="SMART" id="SM00220">
    <property type="entry name" value="S_TKc"/>
    <property type="match status" value="1"/>
</dbReference>
<dbReference type="PROSITE" id="PS00108">
    <property type="entry name" value="PROTEIN_KINASE_ST"/>
    <property type="match status" value="1"/>
</dbReference>